<accession>A0A397SBM6</accession>
<keyword evidence="1" id="KW-1133">Transmembrane helix</keyword>
<feature type="transmembrane region" description="Helical" evidence="1">
    <location>
        <begin position="168"/>
        <end position="186"/>
    </location>
</feature>
<reference evidence="2 3" key="1">
    <citation type="submission" date="2018-06" db="EMBL/GenBank/DDBJ databases">
        <title>Comparative genomics reveals the genomic features of Rhizophagus irregularis, R. cerebriforme, R. diaphanum and Gigaspora rosea, and their symbiotic lifestyle signature.</title>
        <authorList>
            <person name="Morin E."/>
            <person name="San Clemente H."/>
            <person name="Chen E.C.H."/>
            <person name="De La Providencia I."/>
            <person name="Hainaut M."/>
            <person name="Kuo A."/>
            <person name="Kohler A."/>
            <person name="Murat C."/>
            <person name="Tang N."/>
            <person name="Roy S."/>
            <person name="Loubradou J."/>
            <person name="Henrissat B."/>
            <person name="Grigoriev I.V."/>
            <person name="Corradi N."/>
            <person name="Roux C."/>
            <person name="Martin F.M."/>
        </authorList>
    </citation>
    <scope>NUCLEOTIDE SEQUENCE [LARGE SCALE GENOMIC DNA]</scope>
    <source>
        <strain evidence="2 3">DAOM 227022</strain>
    </source>
</reference>
<proteinExistence type="predicted"/>
<feature type="transmembrane region" description="Helical" evidence="1">
    <location>
        <begin position="144"/>
        <end position="162"/>
    </location>
</feature>
<evidence type="ECO:0000256" key="1">
    <source>
        <dbReference type="SAM" id="Phobius"/>
    </source>
</evidence>
<evidence type="ECO:0000313" key="2">
    <source>
        <dbReference type="EMBL" id="RIA80151.1"/>
    </source>
</evidence>
<feature type="transmembrane region" description="Helical" evidence="1">
    <location>
        <begin position="62"/>
        <end position="84"/>
    </location>
</feature>
<keyword evidence="1" id="KW-0472">Membrane</keyword>
<comment type="caution">
    <text evidence="2">The sequence shown here is derived from an EMBL/GenBank/DDBJ whole genome shotgun (WGS) entry which is preliminary data.</text>
</comment>
<protein>
    <submittedName>
        <fullName evidence="2">Uncharacterized protein</fullName>
    </submittedName>
</protein>
<evidence type="ECO:0000313" key="3">
    <source>
        <dbReference type="Proteomes" id="UP000265703"/>
    </source>
</evidence>
<keyword evidence="1" id="KW-0812">Transmembrane</keyword>
<dbReference type="EMBL" id="QKYT01001035">
    <property type="protein sequence ID" value="RIA80151.1"/>
    <property type="molecule type" value="Genomic_DNA"/>
</dbReference>
<dbReference type="Proteomes" id="UP000265703">
    <property type="component" value="Unassembled WGS sequence"/>
</dbReference>
<name>A0A397SBM6_9GLOM</name>
<sequence length="226" mass="27181">MSDRNILLVHFNKLSQQYSFVLHSTLKFRSELHHFLSVLECYTPVYRYSIWDYSNKEVDYTYLIKTISLLTSYILSFSFTLASLRHSILNICAQHGFPCPNLDVINDVNHVDHKHQESMKLHLPILSQSAPYQKRKHFRKKRQLHSILFCLSFFVIFLMLVIELKNLEFIFFVSINLFQYYRIFLFRFYSSIYYVNKIVFIIDFIFLLLVRILFPFIISIFLITSL</sequence>
<gene>
    <name evidence="2" type="ORF">C1645_793159</name>
</gene>
<keyword evidence="3" id="KW-1185">Reference proteome</keyword>
<organism evidence="2 3">
    <name type="scientific">Glomus cerebriforme</name>
    <dbReference type="NCBI Taxonomy" id="658196"/>
    <lineage>
        <taxon>Eukaryota</taxon>
        <taxon>Fungi</taxon>
        <taxon>Fungi incertae sedis</taxon>
        <taxon>Mucoromycota</taxon>
        <taxon>Glomeromycotina</taxon>
        <taxon>Glomeromycetes</taxon>
        <taxon>Glomerales</taxon>
        <taxon>Glomeraceae</taxon>
        <taxon>Glomus</taxon>
    </lineage>
</organism>
<feature type="transmembrane region" description="Helical" evidence="1">
    <location>
        <begin position="198"/>
        <end position="223"/>
    </location>
</feature>
<dbReference type="AlphaFoldDB" id="A0A397SBM6"/>